<dbReference type="GO" id="GO:0006629">
    <property type="term" value="P:lipid metabolic process"/>
    <property type="evidence" value="ECO:0007669"/>
    <property type="project" value="InterPro"/>
</dbReference>
<dbReference type="InterPro" id="IPR029058">
    <property type="entry name" value="AB_hydrolase_fold"/>
</dbReference>
<dbReference type="AlphaFoldDB" id="A0A5J6WLD2"/>
<dbReference type="InterPro" id="IPR002921">
    <property type="entry name" value="Fungal_lipase-type"/>
</dbReference>
<keyword evidence="1" id="KW-1133">Transmembrane helix</keyword>
<dbReference type="PANTHER" id="PTHR45856:SF11">
    <property type="entry name" value="FUNGAL LIPASE-LIKE DOMAIN-CONTAINING PROTEIN"/>
    <property type="match status" value="1"/>
</dbReference>
<dbReference type="Pfam" id="PF01764">
    <property type="entry name" value="Lipase_3"/>
    <property type="match status" value="1"/>
</dbReference>
<evidence type="ECO:0000313" key="4">
    <source>
        <dbReference type="Proteomes" id="UP000327424"/>
    </source>
</evidence>
<keyword evidence="1" id="KW-0812">Transmembrane</keyword>
<accession>A0A5J6WLD2</accession>
<reference evidence="3 4" key="1">
    <citation type="submission" date="2019-09" db="EMBL/GenBank/DDBJ databases">
        <title>Hybrid Assembly of the complete Genome of the Deep-Sea Bacterium Moritella marina from long Nanopore and Illumina reads.</title>
        <authorList>
            <person name="Magin S."/>
            <person name="Georgoulis A."/>
            <person name="Papadimitriou K."/>
            <person name="Iliakis G."/>
            <person name="Vorgias C.E."/>
        </authorList>
    </citation>
    <scope>NUCLEOTIDE SEQUENCE [LARGE SCALE GENOMIC DNA]</scope>
    <source>
        <strain evidence="3 4">MP-1</strain>
    </source>
</reference>
<feature type="transmembrane region" description="Helical" evidence="1">
    <location>
        <begin position="259"/>
        <end position="278"/>
    </location>
</feature>
<protein>
    <submittedName>
        <fullName evidence="3">Lipase family protein</fullName>
    </submittedName>
</protein>
<dbReference type="KEGG" id="mmaa:FR932_09605"/>
<dbReference type="RefSeq" id="WP_019443208.1">
    <property type="nucleotide sequence ID" value="NZ_ALOE01000046.1"/>
</dbReference>
<dbReference type="InterPro" id="IPR051218">
    <property type="entry name" value="Sec_MonoDiacylglyc_Lipase"/>
</dbReference>
<dbReference type="Gene3D" id="3.40.50.1820">
    <property type="entry name" value="alpha/beta hydrolase"/>
    <property type="match status" value="1"/>
</dbReference>
<dbReference type="SUPFAM" id="SSF53474">
    <property type="entry name" value="alpha/beta-Hydrolases"/>
    <property type="match status" value="1"/>
</dbReference>
<sequence length="337" mass="37467">MSYSKSQTMLAFAYMSYYGFDLIGPDKCNAQKIEKDIKHALTSWAPVKDEWELVWGPGVFIFDLALFDDNLMYLVRNIKDPSRYVIGIRGTNPVGLKDWLIEDFQVSCMVPWQYGKPAAKLKPKISKSTEIGIIKLQEMIAEPGVPGEGKSLLEFLQGDIGGKNAVDICVTGHSLGGALAPTLALWLKDIQGDKLPESAKISTVAFAGPSAGNKDFATYSDQRFVEGECIRVANSLDVAAYAWNQKSLRKLFLLYRSNFLLPGPLVIGMISTMLALSWRKGYQQIEADAKPLEGRFKPLLYNYLAQGIYQHVVGYPEIMGMLDDNDIPVFELFAGQL</sequence>
<dbReference type="OrthoDB" id="5522031at2"/>
<evidence type="ECO:0000313" key="3">
    <source>
        <dbReference type="EMBL" id="QFI38088.1"/>
    </source>
</evidence>
<feature type="domain" description="Fungal lipase-type" evidence="2">
    <location>
        <begin position="163"/>
        <end position="239"/>
    </location>
</feature>
<dbReference type="Proteomes" id="UP000327424">
    <property type="component" value="Chromosome"/>
</dbReference>
<name>A0A5J6WLD2_MORMI</name>
<proteinExistence type="predicted"/>
<dbReference type="EMBL" id="CP044399">
    <property type="protein sequence ID" value="QFI38088.1"/>
    <property type="molecule type" value="Genomic_DNA"/>
</dbReference>
<keyword evidence="1" id="KW-0472">Membrane</keyword>
<organism evidence="3 4">
    <name type="scientific">Moritella marina ATCC 15381</name>
    <dbReference type="NCBI Taxonomy" id="1202962"/>
    <lineage>
        <taxon>Bacteria</taxon>
        <taxon>Pseudomonadati</taxon>
        <taxon>Pseudomonadota</taxon>
        <taxon>Gammaproteobacteria</taxon>
        <taxon>Alteromonadales</taxon>
        <taxon>Moritellaceae</taxon>
        <taxon>Moritella</taxon>
    </lineage>
</organism>
<keyword evidence="4" id="KW-1185">Reference proteome</keyword>
<gene>
    <name evidence="3" type="ORF">FR932_09605</name>
</gene>
<evidence type="ECO:0000259" key="2">
    <source>
        <dbReference type="Pfam" id="PF01764"/>
    </source>
</evidence>
<evidence type="ECO:0000256" key="1">
    <source>
        <dbReference type="SAM" id="Phobius"/>
    </source>
</evidence>
<dbReference type="PANTHER" id="PTHR45856">
    <property type="entry name" value="ALPHA/BETA-HYDROLASES SUPERFAMILY PROTEIN"/>
    <property type="match status" value="1"/>
</dbReference>